<feature type="compositionally biased region" description="Polar residues" evidence="3">
    <location>
        <begin position="314"/>
        <end position="330"/>
    </location>
</feature>
<dbReference type="PANTHER" id="PTHR46771:SF5">
    <property type="entry name" value="DETERIN"/>
    <property type="match status" value="1"/>
</dbReference>
<reference evidence="4 5" key="1">
    <citation type="submission" date="2024-01" db="EMBL/GenBank/DDBJ databases">
        <title>Comparative genomics of Cryptococcus and Kwoniella reveals pathogenesis evolution and contrasting modes of karyotype evolution via chromosome fusion or intercentromeric recombination.</title>
        <authorList>
            <person name="Coelho M.A."/>
            <person name="David-Palma M."/>
            <person name="Shea T."/>
            <person name="Bowers K."/>
            <person name="McGinley-Smith S."/>
            <person name="Mohammad A.W."/>
            <person name="Gnirke A."/>
            <person name="Yurkov A.M."/>
            <person name="Nowrousian M."/>
            <person name="Sun S."/>
            <person name="Cuomo C.A."/>
            <person name="Heitman J."/>
        </authorList>
    </citation>
    <scope>NUCLEOTIDE SEQUENCE [LARGE SCALE GENOMIC DNA]</scope>
    <source>
        <strain evidence="4 5">CBS 6074</strain>
    </source>
</reference>
<dbReference type="EMBL" id="CP144099">
    <property type="protein sequence ID" value="WWC86840.1"/>
    <property type="molecule type" value="Genomic_DNA"/>
</dbReference>
<evidence type="ECO:0000256" key="1">
    <source>
        <dbReference type="ARBA" id="ARBA00022723"/>
    </source>
</evidence>
<dbReference type="GeneID" id="91092391"/>
<feature type="compositionally biased region" description="Basic and acidic residues" evidence="3">
    <location>
        <begin position="569"/>
        <end position="578"/>
    </location>
</feature>
<feature type="compositionally biased region" description="Pro residues" evidence="3">
    <location>
        <begin position="448"/>
        <end position="465"/>
    </location>
</feature>
<feature type="compositionally biased region" description="Basic residues" evidence="3">
    <location>
        <begin position="342"/>
        <end position="352"/>
    </location>
</feature>
<feature type="compositionally biased region" description="Low complexity" evidence="3">
    <location>
        <begin position="427"/>
        <end position="447"/>
    </location>
</feature>
<name>A0AAX4JQN2_9TREE</name>
<feature type="compositionally biased region" description="Low complexity" evidence="3">
    <location>
        <begin position="473"/>
        <end position="491"/>
    </location>
</feature>
<dbReference type="RefSeq" id="XP_066073603.1">
    <property type="nucleotide sequence ID" value="XM_066217506.1"/>
</dbReference>
<dbReference type="SMART" id="SM00238">
    <property type="entry name" value="BIR"/>
    <property type="match status" value="2"/>
</dbReference>
<dbReference type="CDD" id="cd00022">
    <property type="entry name" value="BIR"/>
    <property type="match status" value="1"/>
</dbReference>
<protein>
    <recommendedName>
        <fullName evidence="6">BIR-domain-containing protein</fullName>
    </recommendedName>
</protein>
<dbReference type="FunFam" id="1.10.1170.10:FF:000016">
    <property type="entry name" value="Unplaced genomic scaffold supercont1.2, whole genome shotgun sequence"/>
    <property type="match status" value="1"/>
</dbReference>
<feature type="compositionally biased region" description="Basic and acidic residues" evidence="3">
    <location>
        <begin position="295"/>
        <end position="305"/>
    </location>
</feature>
<organism evidence="4 5">
    <name type="scientific">Kwoniella dendrophila CBS 6074</name>
    <dbReference type="NCBI Taxonomy" id="1295534"/>
    <lineage>
        <taxon>Eukaryota</taxon>
        <taxon>Fungi</taxon>
        <taxon>Dikarya</taxon>
        <taxon>Basidiomycota</taxon>
        <taxon>Agaricomycotina</taxon>
        <taxon>Tremellomycetes</taxon>
        <taxon>Tremellales</taxon>
        <taxon>Cryptococcaceae</taxon>
        <taxon>Kwoniella</taxon>
    </lineage>
</organism>
<evidence type="ECO:0000313" key="5">
    <source>
        <dbReference type="Proteomes" id="UP001355207"/>
    </source>
</evidence>
<evidence type="ECO:0000256" key="3">
    <source>
        <dbReference type="SAM" id="MobiDB-lite"/>
    </source>
</evidence>
<sequence length="622" mass="69602">MQNIDIRIKSFEAITKPKTKAKIGFPLNPKTHANLNADTLSKAGFYHTPGSTEESYDNCKCFLCNVELGGWDENDDPFEEHSRRGNCAWAEMVCTVKLEKRKRDQSDGKYITTYTTQESLPQSKESAAVREQTYKKWWPHKQKSGWLPTVKNLAQAGFVYTPSTESKDAVMCPYCEYAVEGWEATDDPWQTHYKKVPDCHFFRAELAGGESSTQKVAKAPAKTKKSEVVKRPKRGTTAAPSIVSETEEEPSQATELPSEAEEPISLSQPTTTKKKATKPRATTSRRKTVTRGKKKDATVEPKEEPEIVEIADDTITSISQSQLPPTSTEEVQPLEKIEEKKGKSKKATKPRPKPSSAANTKSKAKKKVEEEEEAETEEDQITVESEIEVETENEDQKETDNEPELEIDSIPLPRLRHSSKPASIFIPSASSQQSKSSKPSKTSSNSKPLPPLPLPSPITSPPPRPLSQLDRFSNIPPSSPIPTTSSMLSSPKPKALLRSNQPNAKSSPHSKLPRDVLESSLIRGAVEAKKVMDDLMSSPITNTPRSNSNAKQKKNENDMTAEDEEEEEGMMKLTEEQKSMTLEDLVKMEMQKRYEAMQKEGEDLIAKWEERARSERKRIEAI</sequence>
<dbReference type="InterPro" id="IPR001370">
    <property type="entry name" value="BIR_rpt"/>
</dbReference>
<keyword evidence="5" id="KW-1185">Reference proteome</keyword>
<dbReference type="Pfam" id="PF00653">
    <property type="entry name" value="BIR"/>
    <property type="match status" value="2"/>
</dbReference>
<gene>
    <name evidence="4" type="ORF">L201_001719</name>
</gene>
<dbReference type="PROSITE" id="PS50143">
    <property type="entry name" value="BIR_REPEAT_2"/>
    <property type="match status" value="2"/>
</dbReference>
<keyword evidence="1" id="KW-0479">Metal-binding</keyword>
<dbReference type="Proteomes" id="UP001355207">
    <property type="component" value="Chromosome 2"/>
</dbReference>
<feature type="compositionally biased region" description="Acidic residues" evidence="3">
    <location>
        <begin position="370"/>
        <end position="393"/>
    </location>
</feature>
<dbReference type="AlphaFoldDB" id="A0AAX4JQN2"/>
<dbReference type="SUPFAM" id="SSF57924">
    <property type="entry name" value="Inhibitor of apoptosis (IAP) repeat"/>
    <property type="match status" value="2"/>
</dbReference>
<dbReference type="Gene3D" id="1.10.1170.10">
    <property type="entry name" value="Inhibitor Of Apoptosis Protein (2mihbC-IAP-1), Chain A"/>
    <property type="match status" value="2"/>
</dbReference>
<dbReference type="GO" id="GO:0046872">
    <property type="term" value="F:metal ion binding"/>
    <property type="evidence" value="ECO:0007669"/>
    <property type="project" value="UniProtKB-KW"/>
</dbReference>
<dbReference type="InterPro" id="IPR051190">
    <property type="entry name" value="Baculoviral_IAP"/>
</dbReference>
<evidence type="ECO:0000313" key="4">
    <source>
        <dbReference type="EMBL" id="WWC86840.1"/>
    </source>
</evidence>
<evidence type="ECO:0000256" key="2">
    <source>
        <dbReference type="ARBA" id="ARBA00022833"/>
    </source>
</evidence>
<feature type="region of interest" description="Disordered" evidence="3">
    <location>
        <begin position="209"/>
        <end position="518"/>
    </location>
</feature>
<accession>A0AAX4JQN2</accession>
<feature type="compositionally biased region" description="Acidic residues" evidence="3">
    <location>
        <begin position="559"/>
        <end position="568"/>
    </location>
</feature>
<feature type="compositionally biased region" description="Polar residues" evidence="3">
    <location>
        <begin position="538"/>
        <end position="550"/>
    </location>
</feature>
<keyword evidence="2" id="KW-0862">Zinc</keyword>
<feature type="region of interest" description="Disordered" evidence="3">
    <location>
        <begin position="533"/>
        <end position="583"/>
    </location>
</feature>
<feature type="compositionally biased region" description="Basic residues" evidence="3">
    <location>
        <begin position="272"/>
        <end position="294"/>
    </location>
</feature>
<dbReference type="PANTHER" id="PTHR46771">
    <property type="entry name" value="DETERIN"/>
    <property type="match status" value="1"/>
</dbReference>
<feature type="compositionally biased region" description="Polar residues" evidence="3">
    <location>
        <begin position="498"/>
        <end position="509"/>
    </location>
</feature>
<evidence type="ECO:0008006" key="6">
    <source>
        <dbReference type="Google" id="ProtNLM"/>
    </source>
</evidence>
<proteinExistence type="predicted"/>